<dbReference type="GO" id="GO:0050660">
    <property type="term" value="F:flavin adenine dinucleotide binding"/>
    <property type="evidence" value="ECO:0007669"/>
    <property type="project" value="InterPro"/>
</dbReference>
<dbReference type="CDD" id="cd03026">
    <property type="entry name" value="AhpF_NTD_C"/>
    <property type="match status" value="1"/>
</dbReference>
<evidence type="ECO:0000256" key="1">
    <source>
        <dbReference type="ARBA" id="ARBA00001974"/>
    </source>
</evidence>
<dbReference type="NCBIfam" id="TIGR03140">
    <property type="entry name" value="AhpF"/>
    <property type="match status" value="1"/>
</dbReference>
<dbReference type="InterPro" id="IPR008255">
    <property type="entry name" value="Pyr_nucl-diS_OxRdtase_2_AS"/>
</dbReference>
<evidence type="ECO:0000313" key="14">
    <source>
        <dbReference type="Proteomes" id="UP000001930"/>
    </source>
</evidence>
<dbReference type="SUPFAM" id="SSF52833">
    <property type="entry name" value="Thioredoxin-like"/>
    <property type="match status" value="2"/>
</dbReference>
<dbReference type="InterPro" id="IPR050097">
    <property type="entry name" value="Ferredoxin-NADP_redctase_2"/>
</dbReference>
<evidence type="ECO:0000256" key="3">
    <source>
        <dbReference type="ARBA" id="ARBA00011738"/>
    </source>
</evidence>
<dbReference type="PROSITE" id="PS51354">
    <property type="entry name" value="GLUTAREDOXIN_2"/>
    <property type="match status" value="1"/>
</dbReference>
<evidence type="ECO:0000256" key="8">
    <source>
        <dbReference type="ARBA" id="ARBA00023157"/>
    </source>
</evidence>
<evidence type="ECO:0000256" key="7">
    <source>
        <dbReference type="ARBA" id="ARBA00023027"/>
    </source>
</evidence>
<dbReference type="GO" id="GO:0016668">
    <property type="term" value="F:oxidoreductase activity, acting on a sulfur group of donors, NAD(P) as acceptor"/>
    <property type="evidence" value="ECO:0007669"/>
    <property type="project" value="UniProtKB-ARBA"/>
</dbReference>
<sequence>MDAGRRHAHAVARPDRQDLTPHGGTAAVCAARRRVVRGPLPAPLAPRPPRPHTAGQYLLRYGIRIVMLDANLKTQLKSYLERITRPVELVASLDDGDKSRELRALLDEIASLSPQVFVVERRDEAERAPSFSVGEPGEAARIRFAGIPMGHEFTSLVLALLQTGGHPVKLDDATIEQIRALDGDYTFETYISLTCQNCPEVVQALNVMALVNPRIRHVMIDGALFQDEVDARRIMAVPTIFLNGETFGQGRSSVREILAKLDSGASRRAAQALAAKPVFDMLIVGGGPAGAAAAIYAARKGISTGVVAERFGGQVLDTMAIENFVSVTETEGPKFATALEQHVKQYEVDVIDVQRADRLVPGSLHEIRLASGAVLKAKAVVLATGARWREIGVPGEREYRNRGVAYCPHCDGPLFKGKRVAVVGGGNSGVEAAIDLAGIVSEVTLIEYGAQLRADEVLQRKLRSLPNVTVLTHARTTELAGDGARLNALVYEDMRTGETKRIALEGVFVQIGLVPNTEWLKGTVELSKHGEIVVDARGATSVPGVFAAGDVTTVPYKQIVIAVGEGAKASLGAFDYLIRSDADAVQPADADAPASAEVVAA</sequence>
<feature type="domain" description="Thioredoxin-like fold" evidence="12">
    <location>
        <begin position="191"/>
        <end position="258"/>
    </location>
</feature>
<dbReference type="Pfam" id="PF13192">
    <property type="entry name" value="Thioredoxin_3"/>
    <property type="match status" value="1"/>
</dbReference>
<dbReference type="GO" id="GO:0051287">
    <property type="term" value="F:NAD binding"/>
    <property type="evidence" value="ECO:0007669"/>
    <property type="project" value="InterPro"/>
</dbReference>
<evidence type="ECO:0000256" key="9">
    <source>
        <dbReference type="ARBA" id="ARBA00023284"/>
    </source>
</evidence>
<comment type="similarity">
    <text evidence="2">Belongs to the class-II pyridine nucleotide-disulfide oxidoreductase family.</text>
</comment>
<dbReference type="GO" id="GO:0032991">
    <property type="term" value="C:protein-containing complex"/>
    <property type="evidence" value="ECO:0007669"/>
    <property type="project" value="UniProtKB-ARBA"/>
</dbReference>
<gene>
    <name evidence="13" type="primary">ahpF</name>
    <name evidence="13" type="ordered locus">BTH_II1927</name>
</gene>
<dbReference type="AlphaFoldDB" id="Q2T3X8"/>
<dbReference type="EMBL" id="CP000085">
    <property type="protein sequence ID" value="ABC36245.1"/>
    <property type="molecule type" value="Genomic_DNA"/>
</dbReference>
<feature type="domain" description="FAD/NAD(P)-binding" evidence="11">
    <location>
        <begin position="279"/>
        <end position="566"/>
    </location>
</feature>
<comment type="subunit">
    <text evidence="3">Homodimer.</text>
</comment>
<dbReference type="InterPro" id="IPR012336">
    <property type="entry name" value="Thioredoxin-like_fold"/>
</dbReference>
<keyword evidence="6" id="KW-0560">Oxidoreductase</keyword>
<comment type="cofactor">
    <cofactor evidence="1">
        <name>FAD</name>
        <dbReference type="ChEBI" id="CHEBI:57692"/>
    </cofactor>
</comment>
<evidence type="ECO:0000256" key="4">
    <source>
        <dbReference type="ARBA" id="ARBA00022630"/>
    </source>
</evidence>
<evidence type="ECO:0000259" key="11">
    <source>
        <dbReference type="Pfam" id="PF07992"/>
    </source>
</evidence>
<dbReference type="InterPro" id="IPR044141">
    <property type="entry name" value="AhpF_NTD_C"/>
</dbReference>
<dbReference type="InterPro" id="IPR012081">
    <property type="entry name" value="Alkyl_hydroperoxide_Rdtase_suF"/>
</dbReference>
<dbReference type="GO" id="GO:0000302">
    <property type="term" value="P:response to reactive oxygen species"/>
    <property type="evidence" value="ECO:0007669"/>
    <property type="project" value="InterPro"/>
</dbReference>
<feature type="compositionally biased region" description="Basic residues" evidence="10">
    <location>
        <begin position="1"/>
        <end position="10"/>
    </location>
</feature>
<dbReference type="SUPFAM" id="SSF51905">
    <property type="entry name" value="FAD/NAD(P)-binding domain"/>
    <property type="match status" value="1"/>
</dbReference>
<evidence type="ECO:0000259" key="12">
    <source>
        <dbReference type="Pfam" id="PF13192"/>
    </source>
</evidence>
<dbReference type="InterPro" id="IPR044142">
    <property type="entry name" value="AhpF_NTD_N"/>
</dbReference>
<dbReference type="InterPro" id="IPR023753">
    <property type="entry name" value="FAD/NAD-binding_dom"/>
</dbReference>
<dbReference type="InterPro" id="IPR036249">
    <property type="entry name" value="Thioredoxin-like_sf"/>
</dbReference>
<organism evidence="13 14">
    <name type="scientific">Burkholderia thailandensis (strain ATCC 700388 / DSM 13276 / CCUG 48851 / CIP 106301 / E264)</name>
    <dbReference type="NCBI Taxonomy" id="271848"/>
    <lineage>
        <taxon>Bacteria</taxon>
        <taxon>Pseudomonadati</taxon>
        <taxon>Pseudomonadota</taxon>
        <taxon>Betaproteobacteria</taxon>
        <taxon>Burkholderiales</taxon>
        <taxon>Burkholderiaceae</taxon>
        <taxon>Burkholderia</taxon>
        <taxon>pseudomallei group</taxon>
    </lineage>
</organism>
<evidence type="ECO:0000256" key="2">
    <source>
        <dbReference type="ARBA" id="ARBA00009333"/>
    </source>
</evidence>
<proteinExistence type="inferred from homology"/>
<evidence type="ECO:0000256" key="6">
    <source>
        <dbReference type="ARBA" id="ARBA00023002"/>
    </source>
</evidence>
<dbReference type="InterPro" id="IPR036188">
    <property type="entry name" value="FAD/NAD-bd_sf"/>
</dbReference>
<dbReference type="PRINTS" id="PR00368">
    <property type="entry name" value="FADPNR"/>
</dbReference>
<evidence type="ECO:0000256" key="10">
    <source>
        <dbReference type="SAM" id="MobiDB-lite"/>
    </source>
</evidence>
<keyword evidence="8" id="KW-1015">Disulfide bond</keyword>
<reference evidence="13 14" key="1">
    <citation type="journal article" date="2005" name="BMC Genomics">
        <title>Bacterial genome adaptation to niches: divergence of the potential virulence genes in three Burkholderia species of different survival strategies.</title>
        <authorList>
            <person name="Kim H.S."/>
            <person name="Schell M.A."/>
            <person name="Yu Y."/>
            <person name="Ulrich R.L."/>
            <person name="Sarria S.H."/>
            <person name="Nierman W.C."/>
            <person name="DeShazer D."/>
        </authorList>
    </citation>
    <scope>NUCLEOTIDE SEQUENCE [LARGE SCALE GENOMIC DNA]</scope>
    <source>
        <strain evidence="14">ATCC 700388 / DSM 13276 / CCUG 48851 / CIP 106301 / E264</strain>
    </source>
</reference>
<keyword evidence="9" id="KW-0676">Redox-active center</keyword>
<dbReference type="PRINTS" id="PR00469">
    <property type="entry name" value="PNDRDTASEII"/>
</dbReference>
<dbReference type="KEGG" id="bte:BTH_II1927"/>
<keyword evidence="7" id="KW-0520">NAD</keyword>
<dbReference type="Gene3D" id="3.50.50.60">
    <property type="entry name" value="FAD/NAD(P)-binding domain"/>
    <property type="match status" value="2"/>
</dbReference>
<keyword evidence="5" id="KW-0274">FAD</keyword>
<name>Q2T3X8_BURTA</name>
<dbReference type="Pfam" id="PF07992">
    <property type="entry name" value="Pyr_redox_2"/>
    <property type="match status" value="1"/>
</dbReference>
<evidence type="ECO:0000313" key="13">
    <source>
        <dbReference type="EMBL" id="ABC36245.1"/>
    </source>
</evidence>
<feature type="region of interest" description="Disordered" evidence="10">
    <location>
        <begin position="1"/>
        <end position="22"/>
    </location>
</feature>
<accession>Q2T3X8</accession>
<keyword evidence="4" id="KW-0285">Flavoprotein</keyword>
<dbReference type="GO" id="GO:0005829">
    <property type="term" value="C:cytosol"/>
    <property type="evidence" value="ECO:0007669"/>
    <property type="project" value="UniProtKB-ARBA"/>
</dbReference>
<dbReference type="PROSITE" id="PS00573">
    <property type="entry name" value="PYRIDINE_REDOX_2"/>
    <property type="match status" value="1"/>
</dbReference>
<protein>
    <submittedName>
        <fullName evidence="13">Alkyl hydroperoxide reductase subunit</fullName>
    </submittedName>
</protein>
<dbReference type="GO" id="GO:0102039">
    <property type="term" value="F:NADH-dependent peroxiredoxin activity"/>
    <property type="evidence" value="ECO:0007669"/>
    <property type="project" value="InterPro"/>
</dbReference>
<keyword evidence="14" id="KW-1185">Reference proteome</keyword>
<dbReference type="CDD" id="cd02974">
    <property type="entry name" value="AhpF_NTD_N"/>
    <property type="match status" value="1"/>
</dbReference>
<dbReference type="HOGENOM" id="CLU_031864_4_2_4"/>
<evidence type="ECO:0000256" key="5">
    <source>
        <dbReference type="ARBA" id="ARBA00022827"/>
    </source>
</evidence>
<dbReference type="PANTHER" id="PTHR48105">
    <property type="entry name" value="THIOREDOXIN REDUCTASE 1-RELATED-RELATED"/>
    <property type="match status" value="1"/>
</dbReference>
<dbReference type="Gene3D" id="3.40.30.80">
    <property type="match status" value="1"/>
</dbReference>
<dbReference type="FunFam" id="3.50.50.60:FF:000007">
    <property type="entry name" value="Alkyl hydroperoxide reductase, F subunit"/>
    <property type="match status" value="1"/>
</dbReference>
<dbReference type="Proteomes" id="UP000001930">
    <property type="component" value="Chromosome II"/>
</dbReference>